<evidence type="ECO:0000256" key="1">
    <source>
        <dbReference type="ARBA" id="ARBA00001974"/>
    </source>
</evidence>
<name>A0A6J5JZJ5_9BURK</name>
<evidence type="ECO:0000256" key="2">
    <source>
        <dbReference type="ARBA" id="ARBA00022630"/>
    </source>
</evidence>
<dbReference type="NCBIfam" id="NF006002">
    <property type="entry name" value="PRK08132.1"/>
    <property type="match status" value="1"/>
</dbReference>
<dbReference type="RefSeq" id="WP_014971820.1">
    <property type="nucleotide sequence ID" value="NZ_CADILN010000001.1"/>
</dbReference>
<dbReference type="SUPFAM" id="SSF51905">
    <property type="entry name" value="FAD/NAD(P)-binding domain"/>
    <property type="match status" value="1"/>
</dbReference>
<keyword evidence="2" id="KW-0285">Flavoprotein</keyword>
<dbReference type="PANTHER" id="PTHR43004:SF19">
    <property type="entry name" value="BINDING MONOOXYGENASE, PUTATIVE (JCVI)-RELATED"/>
    <property type="match status" value="1"/>
</dbReference>
<dbReference type="AlphaFoldDB" id="A0A6J5JZJ5"/>
<organism evidence="5 6">
    <name type="scientific">Paraburkholderia phenoliruptrix</name>
    <dbReference type="NCBI Taxonomy" id="252970"/>
    <lineage>
        <taxon>Bacteria</taxon>
        <taxon>Pseudomonadati</taxon>
        <taxon>Pseudomonadota</taxon>
        <taxon>Betaproteobacteria</taxon>
        <taxon>Burkholderiales</taxon>
        <taxon>Burkholderiaceae</taxon>
        <taxon>Paraburkholderia</taxon>
    </lineage>
</organism>
<proteinExistence type="predicted"/>
<dbReference type="EMBL" id="CADILN010000001">
    <property type="protein sequence ID" value="CAB4046638.1"/>
    <property type="molecule type" value="Genomic_DNA"/>
</dbReference>
<dbReference type="Pfam" id="PF01494">
    <property type="entry name" value="FAD_binding_3"/>
    <property type="match status" value="1"/>
</dbReference>
<gene>
    <name evidence="5" type="primary">mhpA_1</name>
    <name evidence="5" type="ORF">LMG9964_00269</name>
</gene>
<evidence type="ECO:0000259" key="4">
    <source>
        <dbReference type="Pfam" id="PF01494"/>
    </source>
</evidence>
<dbReference type="GO" id="GO:0008688">
    <property type="term" value="F:3-(3-hydroxyphenyl)propionate hydroxylase activity"/>
    <property type="evidence" value="ECO:0007669"/>
    <property type="project" value="UniProtKB-EC"/>
</dbReference>
<dbReference type="EC" id="1.14.13.127" evidence="5"/>
<comment type="cofactor">
    <cofactor evidence="1">
        <name>FAD</name>
        <dbReference type="ChEBI" id="CHEBI:57692"/>
    </cofactor>
</comment>
<dbReference type="PRINTS" id="PR00420">
    <property type="entry name" value="RNGMNOXGNASE"/>
</dbReference>
<dbReference type="GeneID" id="27798996"/>
<sequence>MPPSFKPYPFTPRHYEGVVPPLVDGRDPVRRPVAIVGGGPVGMTLALALARQGVRSVLIEADDSVCTGSRAICISRRSLEILKRLGAVQGFLAKGLPWTAGRSFYRDTEVFRFSMHQDAEQSLAPMINIAQYQIEQFLLDELERHAELIEIRWQTRVTGIEQSAASNAAGGATLDLQTGDTAWRMEADWVVACDGGRSTIREALGLKLTGTTYEGRYVIVDIELDSDRATERLAYFDPPSNPGSTVLVHKQPDNVWRIDYQLRDDEDPQTAVEPENVMPRVQSVLDSMGEKGAWSPIWITVYKANALTLERYRHGAVLFAGDAAHLVPIFGVRGANSGIDDADNLGWKLGCVVNGIASPDLLDTYSDERVFAARENLSYGMKSTEFMAPPTFAFDLMRSAVLGLAEHHPGVRPLINPRQTHPIAYADSPLNRVAAEPTESSTASDAVDPFTRGPAPGSVLPECRLERLRDGSQEAIHLTDLIAPCFTALRFGVDASQDAAWQRMQDDLASRAIPFRVVTVVATRTEARADSAIAIDHTGRLHEALGATHGTVYLIRPDGHVLARWRNGSAAAVLRALTATLTMQHTETQS</sequence>
<protein>
    <submittedName>
        <fullName evidence="5">3-(3-hydroxy-phenyl)propionate/3-hydroxycinnamic acid hydroxylase</fullName>
        <ecNumber evidence="5">1.14.13.127</ecNumber>
    </submittedName>
</protein>
<keyword evidence="5" id="KW-0560">Oxidoreductase</keyword>
<reference evidence="5 6" key="1">
    <citation type="submission" date="2020-04" db="EMBL/GenBank/DDBJ databases">
        <authorList>
            <person name="De Canck E."/>
        </authorList>
    </citation>
    <scope>NUCLEOTIDE SEQUENCE [LARGE SCALE GENOMIC DNA]</scope>
    <source>
        <strain evidence="5 6">LMG 9964</strain>
    </source>
</reference>
<dbReference type="InterPro" id="IPR002938">
    <property type="entry name" value="FAD-bd"/>
</dbReference>
<dbReference type="GO" id="GO:0071949">
    <property type="term" value="F:FAD binding"/>
    <property type="evidence" value="ECO:0007669"/>
    <property type="project" value="InterPro"/>
</dbReference>
<keyword evidence="3" id="KW-0274">FAD</keyword>
<dbReference type="Gene3D" id="3.40.30.120">
    <property type="match status" value="1"/>
</dbReference>
<feature type="domain" description="FAD-binding" evidence="4">
    <location>
        <begin position="32"/>
        <end position="375"/>
    </location>
</feature>
<dbReference type="Proteomes" id="UP000494102">
    <property type="component" value="Unassembled WGS sequence"/>
</dbReference>
<evidence type="ECO:0000256" key="3">
    <source>
        <dbReference type="ARBA" id="ARBA00022827"/>
    </source>
</evidence>
<dbReference type="InterPro" id="IPR050641">
    <property type="entry name" value="RIFMO-like"/>
</dbReference>
<evidence type="ECO:0000313" key="6">
    <source>
        <dbReference type="Proteomes" id="UP000494102"/>
    </source>
</evidence>
<evidence type="ECO:0000313" key="5">
    <source>
        <dbReference type="EMBL" id="CAB4046638.1"/>
    </source>
</evidence>
<dbReference type="PANTHER" id="PTHR43004">
    <property type="entry name" value="TRK SYSTEM POTASSIUM UPTAKE PROTEIN"/>
    <property type="match status" value="1"/>
</dbReference>
<accession>A0A6J5JZJ5</accession>
<dbReference type="Gene3D" id="3.30.70.2450">
    <property type="match status" value="1"/>
</dbReference>
<dbReference type="Gene3D" id="3.50.50.60">
    <property type="entry name" value="FAD/NAD(P)-binding domain"/>
    <property type="match status" value="1"/>
</dbReference>
<dbReference type="InterPro" id="IPR036188">
    <property type="entry name" value="FAD/NAD-bd_sf"/>
</dbReference>